<sequence>MAARSGVTVLIAEDEELMRSFASRVLAEAGYAVVVAGDGVEALELLRERLDVVDLVLTDLDMPGMTGRELLQRVRELAPGLPVLLMSGYTSDGVDAEIAAAAPAAFIAKPFASGALTARVAELLASAGA</sequence>
<dbReference type="InterPro" id="IPR050595">
    <property type="entry name" value="Bact_response_regulator"/>
</dbReference>
<dbReference type="PANTHER" id="PTHR44591:SF21">
    <property type="entry name" value="TWO-COMPONENT RESPONSE REGULATOR"/>
    <property type="match status" value="1"/>
</dbReference>
<evidence type="ECO:0000313" key="4">
    <source>
        <dbReference type="EMBL" id="RDI75177.1"/>
    </source>
</evidence>
<protein>
    <submittedName>
        <fullName evidence="4">Response regulator receiver domain</fullName>
    </submittedName>
</protein>
<evidence type="ECO:0000256" key="2">
    <source>
        <dbReference type="PROSITE-ProRule" id="PRU00169"/>
    </source>
</evidence>
<feature type="modified residue" description="4-aspartylphosphate" evidence="2">
    <location>
        <position position="59"/>
    </location>
</feature>
<reference evidence="4 5" key="1">
    <citation type="submission" date="2018-07" db="EMBL/GenBank/DDBJ databases">
        <title>High-quality-draft genome sequence of Gaiella occulta.</title>
        <authorList>
            <person name="Severino R."/>
            <person name="Froufe H.J.C."/>
            <person name="Rainey F.A."/>
            <person name="Barroso C."/>
            <person name="Albuquerque L."/>
            <person name="Lobo-Da-Cunha A."/>
            <person name="Da Costa M.S."/>
            <person name="Egas C."/>
        </authorList>
    </citation>
    <scope>NUCLEOTIDE SEQUENCE [LARGE SCALE GENOMIC DNA]</scope>
    <source>
        <strain evidence="4 5">F2-233</strain>
    </source>
</reference>
<dbReference type="SUPFAM" id="SSF52172">
    <property type="entry name" value="CheY-like"/>
    <property type="match status" value="1"/>
</dbReference>
<dbReference type="EMBL" id="QQZY01000002">
    <property type="protein sequence ID" value="RDI75177.1"/>
    <property type="molecule type" value="Genomic_DNA"/>
</dbReference>
<dbReference type="Gene3D" id="3.40.50.2300">
    <property type="match status" value="1"/>
</dbReference>
<dbReference type="AlphaFoldDB" id="A0A7M2YYE4"/>
<dbReference type="PROSITE" id="PS50110">
    <property type="entry name" value="RESPONSE_REGULATORY"/>
    <property type="match status" value="1"/>
</dbReference>
<reference evidence="5" key="2">
    <citation type="journal article" date="2019" name="MicrobiologyOpen">
        <title>High-quality draft genome sequence of Gaiella occulta isolated from a 150 meter deep mineral water borehole and comparison with the genome sequences of other deep-branching lineages of the phylum Actinobacteria.</title>
        <authorList>
            <person name="Severino R."/>
            <person name="Froufe H.J.C."/>
            <person name="Barroso C."/>
            <person name="Albuquerque L."/>
            <person name="Lobo-da-Cunha A."/>
            <person name="da Costa M.S."/>
            <person name="Egas C."/>
        </authorList>
    </citation>
    <scope>NUCLEOTIDE SEQUENCE [LARGE SCALE GENOMIC DNA]</scope>
    <source>
        <strain evidence="5">F2-233</strain>
    </source>
</reference>
<dbReference type="InterPro" id="IPR001789">
    <property type="entry name" value="Sig_transdc_resp-reg_receiver"/>
</dbReference>
<organism evidence="4 5">
    <name type="scientific">Gaiella occulta</name>
    <dbReference type="NCBI Taxonomy" id="1002870"/>
    <lineage>
        <taxon>Bacteria</taxon>
        <taxon>Bacillati</taxon>
        <taxon>Actinomycetota</taxon>
        <taxon>Thermoleophilia</taxon>
        <taxon>Gaiellales</taxon>
        <taxon>Gaiellaceae</taxon>
        <taxon>Gaiella</taxon>
    </lineage>
</organism>
<dbReference type="Proteomes" id="UP000254134">
    <property type="component" value="Unassembled WGS sequence"/>
</dbReference>
<dbReference type="CDD" id="cd00156">
    <property type="entry name" value="REC"/>
    <property type="match status" value="1"/>
</dbReference>
<dbReference type="Pfam" id="PF00072">
    <property type="entry name" value="Response_reg"/>
    <property type="match status" value="1"/>
</dbReference>
<dbReference type="GO" id="GO:0000160">
    <property type="term" value="P:phosphorelay signal transduction system"/>
    <property type="evidence" value="ECO:0007669"/>
    <property type="project" value="InterPro"/>
</dbReference>
<gene>
    <name evidence="4" type="ORF">Gocc_0975</name>
</gene>
<dbReference type="PANTHER" id="PTHR44591">
    <property type="entry name" value="STRESS RESPONSE REGULATOR PROTEIN 1"/>
    <property type="match status" value="1"/>
</dbReference>
<proteinExistence type="predicted"/>
<name>A0A7M2YYE4_9ACTN</name>
<accession>A0A7M2YYE4</accession>
<keyword evidence="5" id="KW-1185">Reference proteome</keyword>
<dbReference type="SMART" id="SM00448">
    <property type="entry name" value="REC"/>
    <property type="match status" value="1"/>
</dbReference>
<keyword evidence="1 2" id="KW-0597">Phosphoprotein</keyword>
<feature type="domain" description="Response regulatory" evidence="3">
    <location>
        <begin position="8"/>
        <end position="124"/>
    </location>
</feature>
<evidence type="ECO:0000256" key="1">
    <source>
        <dbReference type="ARBA" id="ARBA00022553"/>
    </source>
</evidence>
<dbReference type="InterPro" id="IPR011006">
    <property type="entry name" value="CheY-like_superfamily"/>
</dbReference>
<evidence type="ECO:0000259" key="3">
    <source>
        <dbReference type="PROSITE" id="PS50110"/>
    </source>
</evidence>
<evidence type="ECO:0000313" key="5">
    <source>
        <dbReference type="Proteomes" id="UP000254134"/>
    </source>
</evidence>
<comment type="caution">
    <text evidence="4">The sequence shown here is derived from an EMBL/GenBank/DDBJ whole genome shotgun (WGS) entry which is preliminary data.</text>
</comment>